<dbReference type="EMBL" id="CAUYUJ010005424">
    <property type="protein sequence ID" value="CAK0813592.1"/>
    <property type="molecule type" value="Genomic_DNA"/>
</dbReference>
<name>A0ABN9R486_9DINO</name>
<comment type="caution">
    <text evidence="2">The sequence shown here is derived from an EMBL/GenBank/DDBJ whole genome shotgun (WGS) entry which is preliminary data.</text>
</comment>
<accession>A0ABN9R486</accession>
<keyword evidence="3" id="KW-1185">Reference proteome</keyword>
<evidence type="ECO:0000313" key="3">
    <source>
        <dbReference type="Proteomes" id="UP001189429"/>
    </source>
</evidence>
<evidence type="ECO:0000313" key="2">
    <source>
        <dbReference type="EMBL" id="CAK0813592.1"/>
    </source>
</evidence>
<feature type="compositionally biased region" description="Basic and acidic residues" evidence="1">
    <location>
        <begin position="159"/>
        <end position="195"/>
    </location>
</feature>
<protein>
    <submittedName>
        <fullName evidence="2">Uncharacterized protein</fullName>
    </submittedName>
</protein>
<feature type="compositionally biased region" description="Basic and acidic residues" evidence="1">
    <location>
        <begin position="224"/>
        <end position="249"/>
    </location>
</feature>
<organism evidence="2 3">
    <name type="scientific">Prorocentrum cordatum</name>
    <dbReference type="NCBI Taxonomy" id="2364126"/>
    <lineage>
        <taxon>Eukaryota</taxon>
        <taxon>Sar</taxon>
        <taxon>Alveolata</taxon>
        <taxon>Dinophyceae</taxon>
        <taxon>Prorocentrales</taxon>
        <taxon>Prorocentraceae</taxon>
        <taxon>Prorocentrum</taxon>
    </lineage>
</organism>
<gene>
    <name evidence="2" type="ORF">PCOR1329_LOCUS17459</name>
</gene>
<proteinExistence type="predicted"/>
<reference evidence="2" key="1">
    <citation type="submission" date="2023-10" db="EMBL/GenBank/DDBJ databases">
        <authorList>
            <person name="Chen Y."/>
            <person name="Shah S."/>
            <person name="Dougan E. K."/>
            <person name="Thang M."/>
            <person name="Chan C."/>
        </authorList>
    </citation>
    <scope>NUCLEOTIDE SEQUENCE [LARGE SCALE GENOMIC DNA]</scope>
</reference>
<dbReference type="Proteomes" id="UP001189429">
    <property type="component" value="Unassembled WGS sequence"/>
</dbReference>
<sequence>MPATRGATLSKDDVAEVLSLVPASQFVDGKFVLYDKLTFGRSPNWAAAKPLAKAVSRMLQRTGGLQALQVPFTAGVEAYFEQHGMQVKKNEAEACASRLRALVSQLASQKAKGRGIPAAFVESFSVAMDLIVVTPTSPSTDADLVALLQPHVQVNHRADADADAKKLDAEADTDTKEPDAKDVGTQEADTKEANTKELLPAASPLADTGVKQLLEKSLTPPGTEDWKELQKRKKEEAVEKAKAGKEPKVAKRRPATAKKRPSAAPPEQGTEAIGDVAPVDAAAQEQKSDGAAAPATRPDPASMSDDEWRKFLNREHSRVHGKQTTQMKKTGVSPQKVREAAQAAATAWTDELRNKYQRQKKKMSRWGDLRADKVANQCKNMMFLLGAWASGGQLDTKYTRSVAEEVDALSNAITIAYSTFESVFPGGPPPESAFDLDAFVDNTLDPLAVRFLEVKEVVQNLMQPVGVKKLRRAASDPADTYDRALEQVDTLQETLQEESQAVADHEVVQVEDSVE</sequence>
<feature type="region of interest" description="Disordered" evidence="1">
    <location>
        <begin position="159"/>
        <end position="305"/>
    </location>
</feature>
<feature type="compositionally biased region" description="Basic residues" evidence="1">
    <location>
        <begin position="250"/>
        <end position="261"/>
    </location>
</feature>
<evidence type="ECO:0000256" key="1">
    <source>
        <dbReference type="SAM" id="MobiDB-lite"/>
    </source>
</evidence>